<dbReference type="RefSeq" id="WP_087273436.1">
    <property type="nucleotide sequence ID" value="NZ_CP167995.1"/>
</dbReference>
<dbReference type="EMBL" id="LOHF01000027">
    <property type="protein sequence ID" value="OUM71394.1"/>
    <property type="molecule type" value="Genomic_DNA"/>
</dbReference>
<organism evidence="2 3">
    <name type="scientific">Pseudomonas caspiana</name>
    <dbReference type="NCBI Taxonomy" id="1451454"/>
    <lineage>
        <taxon>Bacteria</taxon>
        <taxon>Pseudomonadati</taxon>
        <taxon>Pseudomonadota</taxon>
        <taxon>Gammaproteobacteria</taxon>
        <taxon>Pseudomonadales</taxon>
        <taxon>Pseudomonadaceae</taxon>
        <taxon>Pseudomonas</taxon>
    </lineage>
</organism>
<dbReference type="OrthoDB" id="3196789at2"/>
<dbReference type="AlphaFoldDB" id="A0A1Y3P3M6"/>
<proteinExistence type="predicted"/>
<sequence>MEGMGLRLKLERKRLDLSQRDLGLIGGVEANAQGLYERGNRFPNAEYLRAVAKAGVDVLFVITGSRELLAIDSISAGETKVLSELDGLPSDVQEDIKRLISTLSVGEEQAPKS</sequence>
<feature type="domain" description="HTH cro/C1-type" evidence="1">
    <location>
        <begin position="8"/>
        <end position="61"/>
    </location>
</feature>
<name>A0A1Y3P3M6_9PSED</name>
<dbReference type="InterPro" id="IPR010982">
    <property type="entry name" value="Lambda_DNA-bd_dom_sf"/>
</dbReference>
<gene>
    <name evidence="2" type="ORF">AUC60_23350</name>
</gene>
<protein>
    <recommendedName>
        <fullName evidence="1">HTH cro/C1-type domain-containing protein</fullName>
    </recommendedName>
</protein>
<evidence type="ECO:0000313" key="3">
    <source>
        <dbReference type="Proteomes" id="UP000195440"/>
    </source>
</evidence>
<dbReference type="Gene3D" id="1.10.260.40">
    <property type="entry name" value="lambda repressor-like DNA-binding domains"/>
    <property type="match status" value="1"/>
</dbReference>
<evidence type="ECO:0000259" key="1">
    <source>
        <dbReference type="PROSITE" id="PS50943"/>
    </source>
</evidence>
<comment type="caution">
    <text evidence="2">The sequence shown here is derived from an EMBL/GenBank/DDBJ whole genome shotgun (WGS) entry which is preliminary data.</text>
</comment>
<dbReference type="InterPro" id="IPR001387">
    <property type="entry name" value="Cro/C1-type_HTH"/>
</dbReference>
<dbReference type="PROSITE" id="PS50943">
    <property type="entry name" value="HTH_CROC1"/>
    <property type="match status" value="1"/>
</dbReference>
<keyword evidence="3" id="KW-1185">Reference proteome</keyword>
<reference evidence="2 3" key="1">
    <citation type="journal article" date="2017" name="Syst. Appl. Microbiol.">
        <title>Pseudomonas caspiana sp. nov., a citrus pathogen in the Pseudomonas syringae phylogenetic group.</title>
        <authorList>
            <person name="Busquets A."/>
            <person name="Gomila M."/>
            <person name="Beiki F."/>
            <person name="Mulet M."/>
            <person name="Rahimian H."/>
            <person name="Garcia-Valdes E."/>
            <person name="Lalucat J."/>
        </authorList>
    </citation>
    <scope>NUCLEOTIDE SEQUENCE [LARGE SCALE GENOMIC DNA]</scope>
    <source>
        <strain evidence="2 3">FBF102</strain>
    </source>
</reference>
<accession>A0A1Y3P3M6</accession>
<dbReference type="SUPFAM" id="SSF47413">
    <property type="entry name" value="lambda repressor-like DNA-binding domains"/>
    <property type="match status" value="1"/>
</dbReference>
<dbReference type="Proteomes" id="UP000195440">
    <property type="component" value="Unassembled WGS sequence"/>
</dbReference>
<dbReference type="SMART" id="SM00530">
    <property type="entry name" value="HTH_XRE"/>
    <property type="match status" value="1"/>
</dbReference>
<dbReference type="CDD" id="cd00093">
    <property type="entry name" value="HTH_XRE"/>
    <property type="match status" value="1"/>
</dbReference>
<dbReference type="GO" id="GO:0003677">
    <property type="term" value="F:DNA binding"/>
    <property type="evidence" value="ECO:0007669"/>
    <property type="project" value="InterPro"/>
</dbReference>
<evidence type="ECO:0000313" key="2">
    <source>
        <dbReference type="EMBL" id="OUM71394.1"/>
    </source>
</evidence>